<organism evidence="1 2">
    <name type="scientific">Manihot esculenta</name>
    <name type="common">Cassava</name>
    <name type="synonym">Jatropha manihot</name>
    <dbReference type="NCBI Taxonomy" id="3983"/>
    <lineage>
        <taxon>Eukaryota</taxon>
        <taxon>Viridiplantae</taxon>
        <taxon>Streptophyta</taxon>
        <taxon>Embryophyta</taxon>
        <taxon>Tracheophyta</taxon>
        <taxon>Spermatophyta</taxon>
        <taxon>Magnoliopsida</taxon>
        <taxon>eudicotyledons</taxon>
        <taxon>Gunneridae</taxon>
        <taxon>Pentapetalae</taxon>
        <taxon>rosids</taxon>
        <taxon>fabids</taxon>
        <taxon>Malpighiales</taxon>
        <taxon>Euphorbiaceae</taxon>
        <taxon>Crotonoideae</taxon>
        <taxon>Manihoteae</taxon>
        <taxon>Manihot</taxon>
    </lineage>
</organism>
<comment type="caution">
    <text evidence="1">The sequence shown here is derived from an EMBL/GenBank/DDBJ whole genome shotgun (WGS) entry which is preliminary data.</text>
</comment>
<gene>
    <name evidence="1" type="ORF">MANES_12G157750v8</name>
</gene>
<dbReference type="EMBL" id="CM004398">
    <property type="protein sequence ID" value="KAG8643020.1"/>
    <property type="molecule type" value="Genomic_DNA"/>
</dbReference>
<reference evidence="2" key="1">
    <citation type="journal article" date="2016" name="Nat. Biotechnol.">
        <title>Sequencing wild and cultivated cassava and related species reveals extensive interspecific hybridization and genetic diversity.</title>
        <authorList>
            <person name="Bredeson J.V."/>
            <person name="Lyons J.B."/>
            <person name="Prochnik S.E."/>
            <person name="Wu G.A."/>
            <person name="Ha C.M."/>
            <person name="Edsinger-Gonzales E."/>
            <person name="Grimwood J."/>
            <person name="Schmutz J."/>
            <person name="Rabbi I.Y."/>
            <person name="Egesi C."/>
            <person name="Nauluvula P."/>
            <person name="Lebot V."/>
            <person name="Ndunguru J."/>
            <person name="Mkamilo G."/>
            <person name="Bart R.S."/>
            <person name="Setter T.L."/>
            <person name="Gleadow R.M."/>
            <person name="Kulakow P."/>
            <person name="Ferguson M.E."/>
            <person name="Rounsley S."/>
            <person name="Rokhsar D.S."/>
        </authorList>
    </citation>
    <scope>NUCLEOTIDE SEQUENCE [LARGE SCALE GENOMIC DNA]</scope>
    <source>
        <strain evidence="2">cv. AM560-2</strain>
    </source>
</reference>
<evidence type="ECO:0000313" key="1">
    <source>
        <dbReference type="EMBL" id="KAG8643020.1"/>
    </source>
</evidence>
<name>A0ACB7GST1_MANES</name>
<keyword evidence="2" id="KW-1185">Reference proteome</keyword>
<dbReference type="Proteomes" id="UP000091857">
    <property type="component" value="Chromosome 12"/>
</dbReference>
<proteinExistence type="predicted"/>
<accession>A0ACB7GST1</accession>
<sequence>MLEDRSLGVLKLFQIVFVVVPLVKHCHVGCT</sequence>
<protein>
    <submittedName>
        <fullName evidence="1">Uncharacterized protein</fullName>
    </submittedName>
</protein>
<evidence type="ECO:0000313" key="2">
    <source>
        <dbReference type="Proteomes" id="UP000091857"/>
    </source>
</evidence>